<feature type="domain" description="Carrier" evidence="10">
    <location>
        <begin position="1450"/>
        <end position="1525"/>
    </location>
</feature>
<feature type="region of interest" description="C-terminal hotdog fold" evidence="9">
    <location>
        <begin position="2559"/>
        <end position="2695"/>
    </location>
</feature>
<evidence type="ECO:0000256" key="8">
    <source>
        <dbReference type="ARBA" id="ARBA00023315"/>
    </source>
</evidence>
<dbReference type="InterPro" id="IPR013968">
    <property type="entry name" value="PKS_KR"/>
</dbReference>
<dbReference type="PANTHER" id="PTHR43775:SF51">
    <property type="entry name" value="INACTIVE PHENOLPHTHIOCEROL SYNTHESIS POLYKETIDE SYNTHASE TYPE I PKS1-RELATED"/>
    <property type="match status" value="1"/>
</dbReference>
<dbReference type="InterPro" id="IPR013154">
    <property type="entry name" value="ADH-like_N"/>
</dbReference>
<dbReference type="Gene3D" id="3.40.47.10">
    <property type="match status" value="2"/>
</dbReference>
<dbReference type="Pfam" id="PF22953">
    <property type="entry name" value="SpnB_Rossmann"/>
    <property type="match status" value="1"/>
</dbReference>
<dbReference type="EMBL" id="QOIM01000039">
    <property type="protein sequence ID" value="RCG16167.1"/>
    <property type="molecule type" value="Genomic_DNA"/>
</dbReference>
<dbReference type="InterPro" id="IPR015083">
    <property type="entry name" value="NorB/c/GfsB-D-like_docking"/>
</dbReference>
<dbReference type="FunFam" id="3.40.366.10:FF:000002">
    <property type="entry name" value="Probable polyketide synthase 2"/>
    <property type="match status" value="1"/>
</dbReference>
<dbReference type="Gene3D" id="1.10.1200.10">
    <property type="entry name" value="ACP-like"/>
    <property type="match status" value="2"/>
</dbReference>
<dbReference type="Pfam" id="PF08240">
    <property type="entry name" value="ADH_N"/>
    <property type="match status" value="1"/>
</dbReference>
<accession>A0A367EFM8</accession>
<dbReference type="InterPro" id="IPR041618">
    <property type="entry name" value="PKS_DE"/>
</dbReference>
<dbReference type="Proteomes" id="UP000253507">
    <property type="component" value="Unassembled WGS sequence"/>
</dbReference>
<evidence type="ECO:0000259" key="11">
    <source>
        <dbReference type="PROSITE" id="PS52004"/>
    </source>
</evidence>
<dbReference type="InterPro" id="IPR016039">
    <property type="entry name" value="Thiolase-like"/>
</dbReference>
<dbReference type="CDD" id="cd05195">
    <property type="entry name" value="enoyl_red"/>
    <property type="match status" value="1"/>
</dbReference>
<dbReference type="Pfam" id="PF08659">
    <property type="entry name" value="KR"/>
    <property type="match status" value="2"/>
</dbReference>
<dbReference type="InterPro" id="IPR032821">
    <property type="entry name" value="PKS_assoc"/>
</dbReference>
<feature type="domain" description="Ketosynthase family 3 (KS3)" evidence="11">
    <location>
        <begin position="33"/>
        <end position="444"/>
    </location>
</feature>
<dbReference type="PROSITE" id="PS00606">
    <property type="entry name" value="KS3_1"/>
    <property type="match status" value="2"/>
</dbReference>
<dbReference type="InterPro" id="IPR020841">
    <property type="entry name" value="PKS_Beta-ketoAc_synthase_dom"/>
</dbReference>
<dbReference type="SUPFAM" id="SSF51735">
    <property type="entry name" value="NAD(P)-binding Rossmann-fold domains"/>
    <property type="match status" value="5"/>
</dbReference>
<dbReference type="Gene3D" id="3.40.50.11460">
    <property type="match status" value="1"/>
</dbReference>
<comment type="caution">
    <text evidence="13">The sequence shown here is derived from an EMBL/GenBank/DDBJ whole genome shotgun (WGS) entry which is preliminary data.</text>
</comment>
<comment type="pathway">
    <text evidence="2">Antibiotic biosynthesis.</text>
</comment>
<evidence type="ECO:0000256" key="3">
    <source>
        <dbReference type="ARBA" id="ARBA00022450"/>
    </source>
</evidence>
<dbReference type="CDD" id="cd00833">
    <property type="entry name" value="PKS"/>
    <property type="match status" value="2"/>
</dbReference>
<dbReference type="SMART" id="SM01294">
    <property type="entry name" value="PKS_PP_betabranch"/>
    <property type="match status" value="2"/>
</dbReference>
<dbReference type="InterPro" id="IPR009081">
    <property type="entry name" value="PP-bd_ACP"/>
</dbReference>
<dbReference type="InterPro" id="IPR014043">
    <property type="entry name" value="Acyl_transferase_dom"/>
</dbReference>
<feature type="active site" description="Proton donor; for dehydratase activity" evidence="9">
    <location>
        <position position="2619"/>
    </location>
</feature>
<dbReference type="SMART" id="SM00827">
    <property type="entry name" value="PKS_AT"/>
    <property type="match status" value="2"/>
</dbReference>
<dbReference type="InterPro" id="IPR020806">
    <property type="entry name" value="PKS_PP-bd"/>
</dbReference>
<evidence type="ECO:0000256" key="4">
    <source>
        <dbReference type="ARBA" id="ARBA00022553"/>
    </source>
</evidence>
<dbReference type="FunFam" id="1.10.1200.10:FF:000007">
    <property type="entry name" value="Probable polyketide synthase pks17"/>
    <property type="match status" value="2"/>
</dbReference>
<evidence type="ECO:0000256" key="9">
    <source>
        <dbReference type="PROSITE-ProRule" id="PRU01363"/>
    </source>
</evidence>
<feature type="region of interest" description="N-terminal hotdog fold" evidence="9">
    <location>
        <begin position="2427"/>
        <end position="2547"/>
    </location>
</feature>
<keyword evidence="4" id="KW-0597">Phosphoprotein</keyword>
<dbReference type="SUPFAM" id="SSF52151">
    <property type="entry name" value="FabD/lysophospholipase-like"/>
    <property type="match status" value="2"/>
</dbReference>
<dbReference type="InterPro" id="IPR014031">
    <property type="entry name" value="Ketoacyl_synth_C"/>
</dbReference>
<evidence type="ECO:0000313" key="13">
    <source>
        <dbReference type="EMBL" id="RCG16167.1"/>
    </source>
</evidence>
<dbReference type="PROSITE" id="PS52004">
    <property type="entry name" value="KS3_2"/>
    <property type="match status" value="2"/>
</dbReference>
<dbReference type="Pfam" id="PF13602">
    <property type="entry name" value="ADH_zinc_N_2"/>
    <property type="match status" value="1"/>
</dbReference>
<comment type="cofactor">
    <cofactor evidence="1">
        <name>pantetheine 4'-phosphate</name>
        <dbReference type="ChEBI" id="CHEBI:47942"/>
    </cofactor>
</comment>
<keyword evidence="7" id="KW-0511">Multifunctional enzyme</keyword>
<dbReference type="Gene3D" id="3.10.129.110">
    <property type="entry name" value="Polyketide synthase dehydratase"/>
    <property type="match status" value="1"/>
</dbReference>
<keyword evidence="5" id="KW-0808">Transferase</keyword>
<dbReference type="InterPro" id="IPR049900">
    <property type="entry name" value="PKS_mFAS_DH"/>
</dbReference>
<dbReference type="InterPro" id="IPR057326">
    <property type="entry name" value="KR_dom"/>
</dbReference>
<evidence type="ECO:0000259" key="12">
    <source>
        <dbReference type="PROSITE" id="PS52019"/>
    </source>
</evidence>
<dbReference type="InterPro" id="IPR001227">
    <property type="entry name" value="Ac_transferase_dom_sf"/>
</dbReference>
<dbReference type="InterPro" id="IPR020843">
    <property type="entry name" value="ER"/>
</dbReference>
<evidence type="ECO:0000256" key="6">
    <source>
        <dbReference type="ARBA" id="ARBA00023194"/>
    </source>
</evidence>
<dbReference type="Pfam" id="PF00698">
    <property type="entry name" value="Acyl_transf_1"/>
    <property type="match status" value="2"/>
</dbReference>
<keyword evidence="14" id="KW-1185">Reference proteome</keyword>
<sequence length="3636" mass="379192">MADENRLRDYLKRVSGELHDTREQLRRIEGRDHEPVAIVGMACRYPGGVGSPEDLWQLVDDGVDAISAFPTDRGWGEELYHPDPEHPETSYTRSGGFLYDAGDFDPGFFSMSPREALGSDPQQRLFLETSWEAFERAGIDPVSMRGSRTGVFVGVMYHDYVRSEALGSVVSGRVAYTLDLNGPAVSIDTACSSSLVALHLAANSLRRGECSTALAGGVTVMASPGTFVEFSRQRGLSADGRCKSFGAEADGTGWAEGAGVLVLERLSDARRNGHRVLAVLRGSAATQDGASNGLSAPNGPSQMRVIRQALADAGLSASQVDVVEAHGTGTVLGDPIEAQALLATYGQDRPAGRPLWLGSLKSNIGHTQAAAGVGGVIKAVMAMRRGVLPRTLHAARPSPHVDWSAGEVELLTEPREWTRGDGPRRAGVSSFGFSGTNAHVIIEEAPQEEVPQAEPEAEGGAAAPPVVPWLLSARTSDALPAQADRLLSRLSEQDAPAEVVGAALATTRAVLDHRAVISGADREELLAGLRALAAGDRPANVLTGGGTAGKQAFLFSGQGSQRLGMGRGLAETFPAFAEALDEVCRALDPQLPHPVRAVMCAEPGSERAAALDATGMTQPALFAFEVALFRLATAFGLAPDMLAGHSIGEIAAAHVAGVLSLDDACTLVAARARLMQELPGGGAMLAVAAAEADVLPLLDGRAGVGVAAVNGPAAVVLSGAEGELGRIAALLAERSVRTRELKVSHAFHSPLMDPMLDAFRQVAQSLTYQQPTIPIMSTAAEPVTDPEYWVAHVRRTVRFADMVTAARTAGATVFVEIGPDGVLTGLAEQVFDHAGDDAAVAVPLVRKDRDEATFLIDALGRLHTHGVRVDWKTYFSGVSLGDFELPTYAFRRQRFWLTPDAVQASSSPTEADDSGFWAAVEREDADALAATLGIEDGSPLLGVLPMLSSWRRRRQEQSVLDTWRYRVTWKPLALTTAAPKLTGTWWLVAVADDALVSAATTALTEHGADVRLLELGDELDRDQVAQTVRRHALAAAPTGVLSLLATSERGPARTLALLQALGDEEVTAPVWLATQGAESVGGSDPLTAPAQSAVGGLGRVFALEHADRWGGLVDLPETVDTRARTRLAAALAGIDDEDQIAVRASGLFARRLTRAPRTPRGTGTWRARDTALITGGTGGLGAHVARWLAESGAGHLVLAGRRGAGAPGAADLAAELERTGVRVTVAACDVADADAVSALVREIEAAGDVIRSVFHTAGIPHRKRLDLLGPDELAFATAAKLTGAAVLDEVFAERALDAFVLFSSGAGVWGSGDQGAYAAGNAFLDALAANRRARQLPGTAVAWGFWAGSGMTTFLDEDEARRGGMPFMAPDRALQGLAQALADDETHLVVADVDWDRFHPLFTSARNRPLMADIDEVARVVTAASATAAEEATAPLRARLLPLGDRDRDRLLTDLVREQVATVLGHSDPADVEVDRAFRDLGFDSVSAVELRTRLQAATGARVPTTVIFDHPNVKAVTALLAGQLLGERETAGDTGPETTPAATDPIVIVGMSCRTPGGVRTPDDLWRLVADGTDAISPLPEDRGWDVEGAYDPDLTRPQTTYVREGGFVGAAGDFDAGFFGISPREALAMDPQQRLLLETAWEAVEAARIDPGSLRGSDTGVFVGTAYEHYGRGSEQLSEESIGHLMTGTLGSVVSGRTAYALGLEGPTLTVDTACSSSLVALHLAANALRRGECSLALAGGVTVMSTMLGFVGFSRQGALSRDGRCKSFAAAADGFGLSEGVGMVALERLSDARRNGHPVLAVVRGSAVNQDGASNGLTAPNGPSQQRVIRAALADAGLSTSDVDTVEAHGTGTALGDPIEAQALLATYGQDRPADRPLWLGSVKSNIGHLQSAAGIAGVIKMVMAMRHGVLPPTLHVDAPSPHVDWSQGAVELLTEARAWEDHGRARRAAVSSFGVSGTNAHIILEQAPPAADDADPLDVPVVPWLISAGTADGVSGQAAKLLSHLDGGLDVAAVGAALAATRGALEHRAAVVGRDRAELVAGLEVLSAGQTAPGVVRGTAAADRRVAMLFAGQGSQLPGMGRALSAAFPVFADALEEVCEALDPLLPRPVREVMFGDGAALDETGMTQPALFAYEVALYRLLTSFGVVPDVLVGHSIGEIAAAHVAGVFPLESACALVAARARLMQALPADGAMLAVAVSEAEVTPLLDERVGIAAVNGPDAVVVSGAGDAVDAIAAVLAERGVRTKRLRVSHAFHSPLMEPMADEFRLVAKGLTYHEPSIPLVSNVTGRPATEGLLTDPEYWVTHVRQAVRFADGVTAADASVLVEVGPDGALTGLAQHSLDPTAVTVPAARKDRDEDQAFVEALATLHTSGVPIDWAGYFGQPAHHVDLPTYAFAHQRYWLPSPGRSAGDVATVGLETPAHPLLGATVTLADGGVVLTGRLSRGTHAWLAEHEIGGQVLVPGTAFVELAVRAGDEVGCATVEELTIESPLVLPERGSVQVQVAVEAPVEGRRALGVHSRGGDTEPWTRHATGSLVADTPAPVPDDRRWPPEGAERVDVTGVYDWFGGIGMRYGPTFQGLTAAWRHDGCLYAEVALSEGTEGTDRFGLHPALLDAALHVIALDTAGDTGPRVPFSWTGVRLHATGATSLRVRLADAGNGAYAVTVTDPAGTPVADVESLVMRPLPVRPSAAATGTDSMYALRWEPVHVADEDAAEPVCVEPDGLAALAENEDVPALVAVELVAPHEVTDLAGAVGEATCRVLELVRTWLAETRFASCRLALVTRGAVAVGGAQDDLVNAAAWGLVRSAQAENPDRLVLVDIDDEPASRAVLPAALATGREQLAVRAGTVHVPRLAGFGTGRDDGLLPPAGAENWRLDVSSRGTVDNLVLAPAEDGGPLEPGEVRVEVRAVGLNFRDVLVALDMYPGDTPMGGEGAGVVVQVAEDVAHLAPGDRVMGIFLSGSAKTSVTSADRLVRIPDAWSFTDAASVPMAFATAYHALVDLAGLTAGESVLVHAAAGGVGMAAVQIAAHLGAEVYGTASQGKQDVLRGNGLADRRIASSRTLDFADTFDAASGGRGVDVVLNSLAGDFIDASLRLMPRGGRFIEMGKADVRDPDAVARAQPGVEYQSFDLAALPGQRVGEILGEIVSLFDEGALTLLPVETWDVRRARDAFRHIAQAQHIGKVVLTMPRALDPEGTVLVTGGTGALGALAARHLVTEHGVRHLVLTSRRGPAGEGAAALREELTALGASVRVLACDAADRAALAGVLSDIPSEHPLTGVVHTAGVLADGVVAAMTPEQVARVLRPKVDAAVNLHELTRDTDLAAFVLYSGAAGVLGNAGQGNYAAANTFLDALARHRHAAGRAATSLAWGLWEQAPGTGITGHLDETDLRRLRRGGFGALSAEAGLALLDVALSSDEAALVPIRLDLAAMGAAGVPPLFSGLVRTPSRRVLNSGARAAESLAERLAALPEAELQPAVLDLVRGHVAAVLGFPGPESVDPGHAFNEIGFDSLTSVEFRNRLMAATGLRLPATLVFDHPTPEVLAAHLLAEIAPPTRTPEERLLAELDRIEAALAAAAADGGSPDRVTARLQQLSSSWRKQTRAAESDVSGQLENASADEVLTFIDSELGLA</sequence>
<feature type="active site" description="Proton acceptor; for dehydratase activity" evidence="9">
    <location>
        <position position="2458"/>
    </location>
</feature>
<dbReference type="Gene3D" id="3.40.50.720">
    <property type="entry name" value="NAD(P)-binding Rossmann-like Domain"/>
    <property type="match status" value="2"/>
</dbReference>
<feature type="domain" description="Carrier" evidence="10">
    <location>
        <begin position="3481"/>
        <end position="3556"/>
    </location>
</feature>
<dbReference type="SUPFAM" id="SSF50129">
    <property type="entry name" value="GroES-like"/>
    <property type="match status" value="1"/>
</dbReference>
<dbReference type="OrthoDB" id="9778690at2"/>
<dbReference type="SMART" id="SM00822">
    <property type="entry name" value="PKS_KR"/>
    <property type="match status" value="2"/>
</dbReference>
<dbReference type="FunFam" id="3.40.47.10:FF:000019">
    <property type="entry name" value="Polyketide synthase type I"/>
    <property type="match status" value="2"/>
</dbReference>
<dbReference type="Gene3D" id="3.90.180.10">
    <property type="entry name" value="Medium-chain alcohol dehydrogenases, catalytic domain"/>
    <property type="match status" value="1"/>
</dbReference>
<dbReference type="SMART" id="SM00823">
    <property type="entry name" value="PKS_PP"/>
    <property type="match status" value="2"/>
</dbReference>
<dbReference type="FunFam" id="3.40.50.720:FF:000209">
    <property type="entry name" value="Polyketide synthase Pks12"/>
    <property type="match status" value="1"/>
</dbReference>
<dbReference type="RefSeq" id="WP_114017385.1">
    <property type="nucleotide sequence ID" value="NZ_QOIM01000039.1"/>
</dbReference>
<dbReference type="Pfam" id="PF14765">
    <property type="entry name" value="PS-DH"/>
    <property type="match status" value="1"/>
</dbReference>
<dbReference type="InterPro" id="IPR050091">
    <property type="entry name" value="PKS_NRPS_Biosynth_Enz"/>
</dbReference>
<dbReference type="GO" id="GO:0004315">
    <property type="term" value="F:3-oxoacyl-[acyl-carrier-protein] synthase activity"/>
    <property type="evidence" value="ECO:0007669"/>
    <property type="project" value="InterPro"/>
</dbReference>
<evidence type="ECO:0000256" key="2">
    <source>
        <dbReference type="ARBA" id="ARBA00004792"/>
    </source>
</evidence>
<dbReference type="InterPro" id="IPR011032">
    <property type="entry name" value="GroES-like_sf"/>
</dbReference>
<dbReference type="Pfam" id="PF02801">
    <property type="entry name" value="Ketoacyl-synt_C"/>
    <property type="match status" value="2"/>
</dbReference>
<dbReference type="InterPro" id="IPR049551">
    <property type="entry name" value="PKS_DH_C"/>
</dbReference>
<dbReference type="InterPro" id="IPR016036">
    <property type="entry name" value="Malonyl_transacylase_ACP-bd"/>
</dbReference>
<dbReference type="SMART" id="SM00826">
    <property type="entry name" value="PKS_DH"/>
    <property type="match status" value="1"/>
</dbReference>
<dbReference type="PANTHER" id="PTHR43775">
    <property type="entry name" value="FATTY ACID SYNTHASE"/>
    <property type="match status" value="1"/>
</dbReference>
<dbReference type="SUPFAM" id="SSF55048">
    <property type="entry name" value="Probable ACP-binding domain of malonyl-CoA ACP transacylase"/>
    <property type="match status" value="2"/>
</dbReference>
<dbReference type="InterPro" id="IPR018201">
    <property type="entry name" value="Ketoacyl_synth_AS"/>
</dbReference>
<dbReference type="GO" id="GO:0033068">
    <property type="term" value="P:macrolide biosynthetic process"/>
    <property type="evidence" value="ECO:0007669"/>
    <property type="project" value="UniProtKB-ARBA"/>
</dbReference>
<dbReference type="PROSITE" id="PS52019">
    <property type="entry name" value="PKS_MFAS_DH"/>
    <property type="match status" value="1"/>
</dbReference>
<dbReference type="Pfam" id="PF21089">
    <property type="entry name" value="PKS_DH_N"/>
    <property type="match status" value="1"/>
</dbReference>
<dbReference type="SMART" id="SM00829">
    <property type="entry name" value="PKS_ER"/>
    <property type="match status" value="1"/>
</dbReference>
<evidence type="ECO:0000259" key="10">
    <source>
        <dbReference type="PROSITE" id="PS50075"/>
    </source>
</evidence>
<dbReference type="SUPFAM" id="SSF53901">
    <property type="entry name" value="Thiolase-like"/>
    <property type="match status" value="2"/>
</dbReference>
<dbReference type="InterPro" id="IPR014030">
    <property type="entry name" value="Ketoacyl_synth_N"/>
</dbReference>
<dbReference type="Gene3D" id="6.10.140.1830">
    <property type="match status" value="1"/>
</dbReference>
<dbReference type="PROSITE" id="PS00012">
    <property type="entry name" value="PHOSPHOPANTETHEINE"/>
    <property type="match status" value="1"/>
</dbReference>
<dbReference type="InterPro" id="IPR036736">
    <property type="entry name" value="ACP-like_sf"/>
</dbReference>
<dbReference type="InterPro" id="IPR020807">
    <property type="entry name" value="PKS_DH"/>
</dbReference>
<proteinExistence type="predicted"/>
<name>A0A367EFM8_9ACTN</name>
<gene>
    <name evidence="13" type="ORF">DQ392_21820</name>
</gene>
<dbReference type="Pfam" id="PF00109">
    <property type="entry name" value="ketoacyl-synt"/>
    <property type="match status" value="2"/>
</dbReference>
<evidence type="ECO:0000256" key="5">
    <source>
        <dbReference type="ARBA" id="ARBA00022679"/>
    </source>
</evidence>
<dbReference type="InterPro" id="IPR016035">
    <property type="entry name" value="Acyl_Trfase/lysoPLipase"/>
</dbReference>
<protein>
    <submittedName>
        <fullName evidence="13">SDR family NAD(P)-dependent oxidoreductase</fullName>
    </submittedName>
</protein>
<dbReference type="GO" id="GO:0016491">
    <property type="term" value="F:oxidoreductase activity"/>
    <property type="evidence" value="ECO:0007669"/>
    <property type="project" value="InterPro"/>
</dbReference>
<dbReference type="SMART" id="SM00825">
    <property type="entry name" value="PKS_KS"/>
    <property type="match status" value="2"/>
</dbReference>
<dbReference type="CDD" id="cd08952">
    <property type="entry name" value="KR_1_SDR_x"/>
    <property type="match status" value="1"/>
</dbReference>
<keyword evidence="6" id="KW-0045">Antibiotic biosynthesis</keyword>
<dbReference type="GO" id="GO:0004312">
    <property type="term" value="F:fatty acid synthase activity"/>
    <property type="evidence" value="ECO:0007669"/>
    <property type="project" value="TreeGrafter"/>
</dbReference>
<dbReference type="NCBIfam" id="NF045894">
    <property type="entry name" value="PKS_plus_SDR"/>
    <property type="match status" value="1"/>
</dbReference>
<dbReference type="InterPro" id="IPR049552">
    <property type="entry name" value="PKS_DH_N"/>
</dbReference>
<dbReference type="InterPro" id="IPR042104">
    <property type="entry name" value="PKS_dehydratase_sf"/>
</dbReference>
<dbReference type="GO" id="GO:0031177">
    <property type="term" value="F:phosphopantetheine binding"/>
    <property type="evidence" value="ECO:0007669"/>
    <property type="project" value="InterPro"/>
</dbReference>
<dbReference type="PROSITE" id="PS50075">
    <property type="entry name" value="CARRIER"/>
    <property type="match status" value="2"/>
</dbReference>
<organism evidence="13 14">
    <name type="scientific">Streptomyces reniochalinae</name>
    <dbReference type="NCBI Taxonomy" id="2250578"/>
    <lineage>
        <taxon>Bacteria</taxon>
        <taxon>Bacillati</taxon>
        <taxon>Actinomycetota</taxon>
        <taxon>Actinomycetes</taxon>
        <taxon>Kitasatosporales</taxon>
        <taxon>Streptomycetaceae</taxon>
        <taxon>Streptomyces</taxon>
    </lineage>
</organism>
<evidence type="ECO:0000313" key="14">
    <source>
        <dbReference type="Proteomes" id="UP000253507"/>
    </source>
</evidence>
<keyword evidence="3" id="KW-0596">Phosphopantetheine</keyword>
<feature type="domain" description="Ketosynthase family 3 (KS3)" evidence="11">
    <location>
        <begin position="1544"/>
        <end position="1970"/>
    </location>
</feature>
<feature type="domain" description="PKS/mFAS DH" evidence="12">
    <location>
        <begin position="2427"/>
        <end position="2695"/>
    </location>
</feature>
<dbReference type="CDD" id="cd08956">
    <property type="entry name" value="KR_3_FAS_SDR_x"/>
    <property type="match status" value="1"/>
</dbReference>
<dbReference type="SUPFAM" id="SSF47336">
    <property type="entry name" value="ACP-like"/>
    <property type="match status" value="2"/>
</dbReference>
<dbReference type="Gene3D" id="3.40.366.10">
    <property type="entry name" value="Malonyl-Coenzyme A Acyl Carrier Protein, domain 2"/>
    <property type="match status" value="2"/>
</dbReference>
<dbReference type="Pfam" id="PF08990">
    <property type="entry name" value="Docking"/>
    <property type="match status" value="1"/>
</dbReference>
<evidence type="ECO:0000256" key="1">
    <source>
        <dbReference type="ARBA" id="ARBA00001957"/>
    </source>
</evidence>
<reference evidence="13 14" key="1">
    <citation type="submission" date="2018-06" db="EMBL/GenBank/DDBJ databases">
        <title>Streptomyces reniochalinae sp. nov. and Streptomyces diacarnus sp. nov. from marine sponges.</title>
        <authorList>
            <person name="Li L."/>
        </authorList>
    </citation>
    <scope>NUCLEOTIDE SEQUENCE [LARGE SCALE GENOMIC DNA]</scope>
    <source>
        <strain evidence="13 14">LHW50302</strain>
    </source>
</reference>
<dbReference type="InterPro" id="IPR006162">
    <property type="entry name" value="Ppantetheine_attach_site"/>
</dbReference>
<dbReference type="Gene3D" id="3.30.70.3290">
    <property type="match status" value="2"/>
</dbReference>
<dbReference type="InterPro" id="IPR036291">
    <property type="entry name" value="NAD(P)-bd_dom_sf"/>
</dbReference>
<evidence type="ECO:0000256" key="7">
    <source>
        <dbReference type="ARBA" id="ARBA00023268"/>
    </source>
</evidence>
<dbReference type="Pfam" id="PF00550">
    <property type="entry name" value="PP-binding"/>
    <property type="match status" value="2"/>
</dbReference>
<dbReference type="GO" id="GO:0006633">
    <property type="term" value="P:fatty acid biosynthetic process"/>
    <property type="evidence" value="ECO:0007669"/>
    <property type="project" value="InterPro"/>
</dbReference>
<dbReference type="InterPro" id="IPR055123">
    <property type="entry name" value="SpnB-like_Rossmann"/>
</dbReference>
<keyword evidence="8" id="KW-0012">Acyltransferase</keyword>
<dbReference type="Pfam" id="PF18369">
    <property type="entry name" value="PKS_DE"/>
    <property type="match status" value="1"/>
</dbReference>
<dbReference type="Pfam" id="PF16197">
    <property type="entry name" value="KAsynt_C_assoc"/>
    <property type="match status" value="2"/>
</dbReference>